<dbReference type="Proteomes" id="UP001597197">
    <property type="component" value="Unassembled WGS sequence"/>
</dbReference>
<accession>A0ABW4R1M2</accession>
<dbReference type="RefSeq" id="WP_382318321.1">
    <property type="nucleotide sequence ID" value="NZ_JBHUFD010000019.1"/>
</dbReference>
<evidence type="ECO:0000313" key="1">
    <source>
        <dbReference type="EMBL" id="MFD1875520.1"/>
    </source>
</evidence>
<gene>
    <name evidence="1" type="ORF">ACFSDX_24010</name>
</gene>
<protein>
    <submittedName>
        <fullName evidence="1">Uncharacterized protein</fullName>
    </submittedName>
</protein>
<keyword evidence="2" id="KW-1185">Reference proteome</keyword>
<dbReference type="EMBL" id="JBHUFD010000019">
    <property type="protein sequence ID" value="MFD1875520.1"/>
    <property type="molecule type" value="Genomic_DNA"/>
</dbReference>
<organism evidence="1 2">
    <name type="scientific">Hymenobacter bucti</name>
    <dbReference type="NCBI Taxonomy" id="1844114"/>
    <lineage>
        <taxon>Bacteria</taxon>
        <taxon>Pseudomonadati</taxon>
        <taxon>Bacteroidota</taxon>
        <taxon>Cytophagia</taxon>
        <taxon>Cytophagales</taxon>
        <taxon>Hymenobacteraceae</taxon>
        <taxon>Hymenobacter</taxon>
    </lineage>
</organism>
<sequence length="79" mass="8848">MSYVSRTATSQGLDSDLLLSKMGLRGTVWHNRGTLELQLPHVLNSNTQTITTEGPTFYSAIPELTAQEKCILMRYLSNF</sequence>
<name>A0ABW4R1M2_9BACT</name>
<evidence type="ECO:0000313" key="2">
    <source>
        <dbReference type="Proteomes" id="UP001597197"/>
    </source>
</evidence>
<reference evidence="2" key="1">
    <citation type="journal article" date="2019" name="Int. J. Syst. Evol. Microbiol.">
        <title>The Global Catalogue of Microorganisms (GCM) 10K type strain sequencing project: providing services to taxonomists for standard genome sequencing and annotation.</title>
        <authorList>
            <consortium name="The Broad Institute Genomics Platform"/>
            <consortium name="The Broad Institute Genome Sequencing Center for Infectious Disease"/>
            <person name="Wu L."/>
            <person name="Ma J."/>
        </authorList>
    </citation>
    <scope>NUCLEOTIDE SEQUENCE [LARGE SCALE GENOMIC DNA]</scope>
    <source>
        <strain evidence="2">CGMCC 1.15795</strain>
    </source>
</reference>
<proteinExistence type="predicted"/>
<comment type="caution">
    <text evidence="1">The sequence shown here is derived from an EMBL/GenBank/DDBJ whole genome shotgun (WGS) entry which is preliminary data.</text>
</comment>